<dbReference type="GO" id="GO:0022900">
    <property type="term" value="P:electron transport chain"/>
    <property type="evidence" value="ECO:0007669"/>
    <property type="project" value="UniProtKB-UniRule"/>
</dbReference>
<feature type="transmembrane region" description="Helical" evidence="10">
    <location>
        <begin position="227"/>
        <end position="244"/>
    </location>
</feature>
<evidence type="ECO:0000256" key="3">
    <source>
        <dbReference type="ARBA" id="ARBA00022630"/>
    </source>
</evidence>
<dbReference type="Pfam" id="PF03116">
    <property type="entry name" value="NQR2_RnfD_RnfE"/>
    <property type="match status" value="1"/>
</dbReference>
<feature type="transmembrane region" description="Helical" evidence="10">
    <location>
        <begin position="173"/>
        <end position="198"/>
    </location>
</feature>
<feature type="transmembrane region" description="Helical" evidence="10">
    <location>
        <begin position="97"/>
        <end position="115"/>
    </location>
</feature>
<evidence type="ECO:0000256" key="9">
    <source>
        <dbReference type="ARBA" id="ARBA00023136"/>
    </source>
</evidence>
<keyword evidence="3 10" id="KW-0285">Flavoprotein</keyword>
<name>A0A1T4MKA8_9FIRM</name>
<proteinExistence type="inferred from homology"/>
<feature type="transmembrane region" description="Helical" evidence="10">
    <location>
        <begin position="127"/>
        <end position="144"/>
    </location>
</feature>
<comment type="cofactor">
    <cofactor evidence="10">
        <name>FMN</name>
        <dbReference type="ChEBI" id="CHEBI:58210"/>
    </cofactor>
</comment>
<evidence type="ECO:0000256" key="5">
    <source>
        <dbReference type="ARBA" id="ARBA00022692"/>
    </source>
</evidence>
<dbReference type="InterPro" id="IPR004338">
    <property type="entry name" value="NqrB/RnfD"/>
</dbReference>
<dbReference type="EMBL" id="FUWM01000011">
    <property type="protein sequence ID" value="SJZ67297.1"/>
    <property type="molecule type" value="Genomic_DNA"/>
</dbReference>
<dbReference type="InterPro" id="IPR011303">
    <property type="entry name" value="RnfD_bac"/>
</dbReference>
<reference evidence="12" key="1">
    <citation type="submission" date="2017-02" db="EMBL/GenBank/DDBJ databases">
        <authorList>
            <person name="Varghese N."/>
            <person name="Submissions S."/>
        </authorList>
    </citation>
    <scope>NUCLEOTIDE SEQUENCE [LARGE SCALE GENOMIC DNA]</scope>
    <source>
        <strain evidence="12">ATCC BAA-73</strain>
    </source>
</reference>
<organism evidence="11 12">
    <name type="scientific">Selenihalanaerobacter shriftii</name>
    <dbReference type="NCBI Taxonomy" id="142842"/>
    <lineage>
        <taxon>Bacteria</taxon>
        <taxon>Bacillati</taxon>
        <taxon>Bacillota</taxon>
        <taxon>Clostridia</taxon>
        <taxon>Halanaerobiales</taxon>
        <taxon>Halobacteroidaceae</taxon>
        <taxon>Selenihalanaerobacter</taxon>
    </lineage>
</organism>
<comment type="similarity">
    <text evidence="10">Belongs to the NqrB/RnfD family.</text>
</comment>
<dbReference type="PANTHER" id="PTHR30578">
    <property type="entry name" value="ELECTRON TRANSPORT COMPLEX PROTEIN RNFD"/>
    <property type="match status" value="1"/>
</dbReference>
<dbReference type="OrthoDB" id="9776359at2"/>
<dbReference type="NCBIfam" id="TIGR01946">
    <property type="entry name" value="rnfD"/>
    <property type="match status" value="1"/>
</dbReference>
<keyword evidence="7 10" id="KW-0249">Electron transport</keyword>
<keyword evidence="4 10" id="KW-0288">FMN</keyword>
<protein>
    <recommendedName>
        <fullName evidence="10">Ion-translocating oxidoreductase complex subunit D</fullName>
        <ecNumber evidence="10">7.-.-.-</ecNumber>
    </recommendedName>
    <alternativeName>
        <fullName evidence="10">Rnf electron transport complex subunit D</fullName>
    </alternativeName>
</protein>
<accession>A0A1T4MKA8</accession>
<feature type="modified residue" description="FMN phosphoryl threonine" evidence="10">
    <location>
        <position position="156"/>
    </location>
</feature>
<keyword evidence="6 10" id="KW-1278">Translocase</keyword>
<evidence type="ECO:0000256" key="2">
    <source>
        <dbReference type="ARBA" id="ARBA00022553"/>
    </source>
</evidence>
<feature type="transmembrane region" description="Helical" evidence="10">
    <location>
        <begin position="205"/>
        <end position="221"/>
    </location>
</feature>
<dbReference type="Proteomes" id="UP000190625">
    <property type="component" value="Unassembled WGS sequence"/>
</dbReference>
<dbReference type="AlphaFoldDB" id="A0A1T4MKA8"/>
<keyword evidence="2 10" id="KW-0597">Phosphoprotein</keyword>
<evidence type="ECO:0000256" key="1">
    <source>
        <dbReference type="ARBA" id="ARBA00022448"/>
    </source>
</evidence>
<comment type="function">
    <text evidence="10">Part of a membrane-bound complex that couples electron transfer with translocation of ions across the membrane.</text>
</comment>
<dbReference type="PANTHER" id="PTHR30578:SF0">
    <property type="entry name" value="ION-TRANSLOCATING OXIDOREDUCTASE COMPLEX SUBUNIT D"/>
    <property type="match status" value="1"/>
</dbReference>
<dbReference type="RefSeq" id="WP_078809968.1">
    <property type="nucleotide sequence ID" value="NZ_FUWM01000011.1"/>
</dbReference>
<comment type="subcellular location">
    <subcellularLocation>
        <location evidence="10">Cell membrane</location>
        <topology evidence="10">Multi-pass membrane protein</topology>
    </subcellularLocation>
</comment>
<evidence type="ECO:0000256" key="4">
    <source>
        <dbReference type="ARBA" id="ARBA00022643"/>
    </source>
</evidence>
<keyword evidence="10" id="KW-1003">Cell membrane</keyword>
<evidence type="ECO:0000256" key="6">
    <source>
        <dbReference type="ARBA" id="ARBA00022967"/>
    </source>
</evidence>
<gene>
    <name evidence="10" type="primary">rnfD</name>
    <name evidence="11" type="ORF">SAMN02745118_01494</name>
</gene>
<feature type="transmembrane region" description="Helical" evidence="10">
    <location>
        <begin position="24"/>
        <end position="41"/>
    </location>
</feature>
<keyword evidence="1 10" id="KW-0813">Transport</keyword>
<keyword evidence="9 10" id="KW-0472">Membrane</keyword>
<dbReference type="GO" id="GO:0055085">
    <property type="term" value="P:transmembrane transport"/>
    <property type="evidence" value="ECO:0007669"/>
    <property type="project" value="InterPro"/>
</dbReference>
<evidence type="ECO:0000313" key="11">
    <source>
        <dbReference type="EMBL" id="SJZ67297.1"/>
    </source>
</evidence>
<keyword evidence="5 10" id="KW-0812">Transmembrane</keyword>
<sequence>MSKGRGLTVTPAPHVKDDDSVSKIMYNVVLALVPALVIAVRTFGLHALWLILTCTITALVSEALFQKIRGVEITIDDGSALVTALLLAMSLPPELPLWVAVVGTVVAIVLGKQIFGGLGYNYFNPALIGRAFLLASFPVLMTTWEKPFVDAQSQATPLNLMKMQGEITPYSDLFMGTVSGSLGEVSAVAILLGGLYLLYKGYIDWRIPFSYLGTVVVLITILGQDPIFHLLAGSLLAGAFFYATDMVTTPITKKGRWIFGIGAGVLLVLIRLYGGYPEGVLYSIILMNMFVPIIDKYTLPTVYGEVAE</sequence>
<evidence type="ECO:0000256" key="8">
    <source>
        <dbReference type="ARBA" id="ARBA00022989"/>
    </source>
</evidence>
<keyword evidence="12" id="KW-1185">Reference proteome</keyword>
<dbReference type="HAMAP" id="MF_00462">
    <property type="entry name" value="RsxD_RnfD"/>
    <property type="match status" value="1"/>
</dbReference>
<keyword evidence="8 10" id="KW-1133">Transmembrane helix</keyword>
<evidence type="ECO:0000313" key="12">
    <source>
        <dbReference type="Proteomes" id="UP000190625"/>
    </source>
</evidence>
<evidence type="ECO:0000256" key="10">
    <source>
        <dbReference type="HAMAP-Rule" id="MF_00462"/>
    </source>
</evidence>
<dbReference type="STRING" id="142842.SAMN02745118_01494"/>
<comment type="subunit">
    <text evidence="10">The complex is composed of six subunits: RnfA, RnfB, RnfC, RnfD, RnfE and RnfG.</text>
</comment>
<dbReference type="EC" id="7.-.-.-" evidence="10"/>
<evidence type="ECO:0000256" key="7">
    <source>
        <dbReference type="ARBA" id="ARBA00022982"/>
    </source>
</evidence>
<dbReference type="GO" id="GO:0005886">
    <property type="term" value="C:plasma membrane"/>
    <property type="evidence" value="ECO:0007669"/>
    <property type="project" value="UniProtKB-SubCell"/>
</dbReference>
<feature type="transmembrane region" description="Helical" evidence="10">
    <location>
        <begin position="256"/>
        <end position="274"/>
    </location>
</feature>